<evidence type="ECO:0000256" key="5">
    <source>
        <dbReference type="ARBA" id="ARBA00022692"/>
    </source>
</evidence>
<dbReference type="InterPro" id="IPR050516">
    <property type="entry name" value="Olfactory_GPCR"/>
</dbReference>
<comment type="similarity">
    <text evidence="2 12">Belongs to the G-protein coupled receptor 1 family.</text>
</comment>
<comment type="subcellular location">
    <subcellularLocation>
        <location evidence="1 13">Cell membrane</location>
        <topology evidence="1 13">Multi-pass membrane protein</topology>
    </subcellularLocation>
</comment>
<evidence type="ECO:0000256" key="4">
    <source>
        <dbReference type="ARBA" id="ARBA00022606"/>
    </source>
</evidence>
<evidence type="ECO:0000313" key="16">
    <source>
        <dbReference type="Proteomes" id="UP001181693"/>
    </source>
</evidence>
<evidence type="ECO:0000256" key="9">
    <source>
        <dbReference type="ARBA" id="ARBA00023136"/>
    </source>
</evidence>
<keyword evidence="7 13" id="KW-1133">Transmembrane helix</keyword>
<dbReference type="GO" id="GO:0005886">
    <property type="term" value="C:plasma membrane"/>
    <property type="evidence" value="ECO:0007669"/>
    <property type="project" value="UniProtKB-SubCell"/>
</dbReference>
<dbReference type="SUPFAM" id="SSF81321">
    <property type="entry name" value="Family A G protein-coupled receptor-like"/>
    <property type="match status" value="1"/>
</dbReference>
<feature type="transmembrane region" description="Helical" evidence="13">
    <location>
        <begin position="27"/>
        <end position="51"/>
    </location>
</feature>
<feature type="transmembrane region" description="Helical" evidence="13">
    <location>
        <begin position="63"/>
        <end position="86"/>
    </location>
</feature>
<keyword evidence="9 13" id="KW-0472">Membrane</keyword>
<keyword evidence="16" id="KW-1185">Reference proteome</keyword>
<dbReference type="CDD" id="cd13954">
    <property type="entry name" value="7tmA_OR"/>
    <property type="match status" value="1"/>
</dbReference>
<dbReference type="FunFam" id="1.10.1220.70:FF:000001">
    <property type="entry name" value="Olfactory receptor"/>
    <property type="match status" value="1"/>
</dbReference>
<dbReference type="PANTHER" id="PTHR26452">
    <property type="entry name" value="OLFACTORY RECEPTOR"/>
    <property type="match status" value="1"/>
</dbReference>
<keyword evidence="3 13" id="KW-1003">Cell membrane</keyword>
<keyword evidence="11 12" id="KW-0807">Transducer</keyword>
<dbReference type="InterPro" id="IPR017452">
    <property type="entry name" value="GPCR_Rhodpsn_7TM"/>
</dbReference>
<dbReference type="InterPro" id="IPR000276">
    <property type="entry name" value="GPCR_Rhodpsn"/>
</dbReference>
<evidence type="ECO:0000256" key="12">
    <source>
        <dbReference type="RuleBase" id="RU000688"/>
    </source>
</evidence>
<evidence type="ECO:0000256" key="6">
    <source>
        <dbReference type="ARBA" id="ARBA00022725"/>
    </source>
</evidence>
<evidence type="ECO:0000256" key="1">
    <source>
        <dbReference type="ARBA" id="ARBA00004651"/>
    </source>
</evidence>
<organism evidence="15 16">
    <name type="scientific">Pyxicephalus adspersus</name>
    <name type="common">African bullfrog</name>
    <dbReference type="NCBI Taxonomy" id="30357"/>
    <lineage>
        <taxon>Eukaryota</taxon>
        <taxon>Metazoa</taxon>
        <taxon>Chordata</taxon>
        <taxon>Craniata</taxon>
        <taxon>Vertebrata</taxon>
        <taxon>Euteleostomi</taxon>
        <taxon>Amphibia</taxon>
        <taxon>Batrachia</taxon>
        <taxon>Anura</taxon>
        <taxon>Neobatrachia</taxon>
        <taxon>Ranoidea</taxon>
        <taxon>Pyxicephalidae</taxon>
        <taxon>Pyxicephalinae</taxon>
        <taxon>Pyxicephalus</taxon>
    </lineage>
</organism>
<evidence type="ECO:0000256" key="3">
    <source>
        <dbReference type="ARBA" id="ARBA00022475"/>
    </source>
</evidence>
<gene>
    <name evidence="15" type="ORF">GDO54_009747</name>
</gene>
<dbReference type="Gene3D" id="1.20.1070.10">
    <property type="entry name" value="Rhodopsin 7-helix transmembrane proteins"/>
    <property type="match status" value="1"/>
</dbReference>
<dbReference type="InterPro" id="IPR000725">
    <property type="entry name" value="Olfact_rcpt"/>
</dbReference>
<dbReference type="AlphaFoldDB" id="A0AAV3APV2"/>
<dbReference type="PRINTS" id="PR00237">
    <property type="entry name" value="GPCRRHODOPSN"/>
</dbReference>
<evidence type="ECO:0000256" key="8">
    <source>
        <dbReference type="ARBA" id="ARBA00023040"/>
    </source>
</evidence>
<keyword evidence="8 12" id="KW-0297">G-protein coupled receptor</keyword>
<reference evidence="15" key="1">
    <citation type="thesis" date="2020" institute="ProQuest LLC" country="789 East Eisenhower Parkway, Ann Arbor, MI, USA">
        <title>Comparative Genomics and Chromosome Evolution.</title>
        <authorList>
            <person name="Mudd A.B."/>
        </authorList>
    </citation>
    <scope>NUCLEOTIDE SEQUENCE</scope>
    <source>
        <strain evidence="15">1538</strain>
        <tissue evidence="15">Blood</tissue>
    </source>
</reference>
<dbReference type="Proteomes" id="UP001181693">
    <property type="component" value="Unassembled WGS sequence"/>
</dbReference>
<dbReference type="PROSITE" id="PS50262">
    <property type="entry name" value="G_PROTEIN_RECEP_F1_2"/>
    <property type="match status" value="1"/>
</dbReference>
<feature type="transmembrane region" description="Helical" evidence="13">
    <location>
        <begin position="273"/>
        <end position="292"/>
    </location>
</feature>
<sequence>MGSDNKTRGTEFYLIAFSDFPHLQLPLFMLFLLLYLTTMFGNVIIVTVIGLNHHLHVPMYFFLCNLASLDVCYTSVTTPNLLHIFITGNNRISFTGCFVQLYFFLAFASAEYFLLTAMSYDRYVAICKPLHYPLVINRQSSVKMVCGSWLIGFVGALPLVIFISGLDFGSTNEVNHYFCDMIPLLKLSCSDTSFTEVIMFSEGVFLAMTCFMLTLTSYCFIISTILRIHTSEGRRKAFSTCSSHLSIVILFYVVIFCLYMKPPSTSSLNQSKVMSVLFTQVVPMLNPIIYSLRNKDVKEAIGKTKNKAFWCSTDNC</sequence>
<evidence type="ECO:0000259" key="14">
    <source>
        <dbReference type="PROSITE" id="PS50262"/>
    </source>
</evidence>
<evidence type="ECO:0000313" key="15">
    <source>
        <dbReference type="EMBL" id="DBA29524.1"/>
    </source>
</evidence>
<feature type="domain" description="G-protein coupled receptors family 1 profile" evidence="14">
    <location>
        <begin position="41"/>
        <end position="290"/>
    </location>
</feature>
<proteinExistence type="inferred from homology"/>
<keyword evidence="10 12" id="KW-0675">Receptor</keyword>
<keyword evidence="5 12" id="KW-0812">Transmembrane</keyword>
<evidence type="ECO:0000256" key="11">
    <source>
        <dbReference type="ARBA" id="ARBA00023224"/>
    </source>
</evidence>
<dbReference type="GO" id="GO:0004930">
    <property type="term" value="F:G protein-coupled receptor activity"/>
    <property type="evidence" value="ECO:0007669"/>
    <property type="project" value="UniProtKB-KW"/>
</dbReference>
<dbReference type="Pfam" id="PF13853">
    <property type="entry name" value="7tm_4"/>
    <property type="match status" value="1"/>
</dbReference>
<dbReference type="FunFam" id="1.20.1070.10:FF:000001">
    <property type="entry name" value="Olfactory receptor"/>
    <property type="match status" value="1"/>
</dbReference>
<keyword evidence="4 13" id="KW-0716">Sensory transduction</keyword>
<evidence type="ECO:0000256" key="10">
    <source>
        <dbReference type="ARBA" id="ARBA00023170"/>
    </source>
</evidence>
<keyword evidence="6 13" id="KW-0552">Olfaction</keyword>
<evidence type="ECO:0000256" key="2">
    <source>
        <dbReference type="ARBA" id="ARBA00010663"/>
    </source>
</evidence>
<dbReference type="EMBL" id="DYDO01000003">
    <property type="protein sequence ID" value="DBA29524.1"/>
    <property type="molecule type" value="Genomic_DNA"/>
</dbReference>
<evidence type="ECO:0000256" key="7">
    <source>
        <dbReference type="ARBA" id="ARBA00022989"/>
    </source>
</evidence>
<feature type="transmembrane region" description="Helical" evidence="13">
    <location>
        <begin position="238"/>
        <end position="261"/>
    </location>
</feature>
<feature type="transmembrane region" description="Helical" evidence="13">
    <location>
        <begin position="92"/>
        <end position="115"/>
    </location>
</feature>
<accession>A0AAV3APV2</accession>
<dbReference type="GO" id="GO:0004984">
    <property type="term" value="F:olfactory receptor activity"/>
    <property type="evidence" value="ECO:0007669"/>
    <property type="project" value="InterPro"/>
</dbReference>
<feature type="transmembrane region" description="Helical" evidence="13">
    <location>
        <begin position="204"/>
        <end position="226"/>
    </location>
</feature>
<dbReference type="PROSITE" id="PS00237">
    <property type="entry name" value="G_PROTEIN_RECEP_F1_1"/>
    <property type="match status" value="1"/>
</dbReference>
<name>A0AAV3APV2_PYXAD</name>
<feature type="transmembrane region" description="Helical" evidence="13">
    <location>
        <begin position="146"/>
        <end position="166"/>
    </location>
</feature>
<evidence type="ECO:0000256" key="13">
    <source>
        <dbReference type="RuleBase" id="RU363047"/>
    </source>
</evidence>
<protein>
    <recommendedName>
        <fullName evidence="13">Olfactory receptor</fullName>
    </recommendedName>
</protein>
<dbReference type="PRINTS" id="PR00245">
    <property type="entry name" value="OLFACTORYR"/>
</dbReference>
<comment type="caution">
    <text evidence="15">The sequence shown here is derived from an EMBL/GenBank/DDBJ whole genome shotgun (WGS) entry which is preliminary data.</text>
</comment>